<reference evidence="1" key="1">
    <citation type="submission" date="2023-04" db="EMBL/GenBank/DDBJ databases">
        <title>Ambrosiozyma monospora NBRC 10751.</title>
        <authorList>
            <person name="Ichikawa N."/>
            <person name="Sato H."/>
            <person name="Tonouchi N."/>
        </authorList>
    </citation>
    <scope>NUCLEOTIDE SEQUENCE</scope>
    <source>
        <strain evidence="1">NBRC 10751</strain>
    </source>
</reference>
<gene>
    <name evidence="1" type="ORF">Amon02_000610500</name>
</gene>
<keyword evidence="2" id="KW-1185">Reference proteome</keyword>
<name>A0ACB5T7Y0_AMBMO</name>
<evidence type="ECO:0000313" key="1">
    <source>
        <dbReference type="EMBL" id="GME83346.1"/>
    </source>
</evidence>
<comment type="caution">
    <text evidence="1">The sequence shown here is derived from an EMBL/GenBank/DDBJ whole genome shotgun (WGS) entry which is preliminary data.</text>
</comment>
<organism evidence="1 2">
    <name type="scientific">Ambrosiozyma monospora</name>
    <name type="common">Yeast</name>
    <name type="synonym">Endomycopsis monosporus</name>
    <dbReference type="NCBI Taxonomy" id="43982"/>
    <lineage>
        <taxon>Eukaryota</taxon>
        <taxon>Fungi</taxon>
        <taxon>Dikarya</taxon>
        <taxon>Ascomycota</taxon>
        <taxon>Saccharomycotina</taxon>
        <taxon>Pichiomycetes</taxon>
        <taxon>Pichiales</taxon>
        <taxon>Pichiaceae</taxon>
        <taxon>Ambrosiozyma</taxon>
    </lineage>
</organism>
<dbReference type="Proteomes" id="UP001165064">
    <property type="component" value="Unassembled WGS sequence"/>
</dbReference>
<dbReference type="EMBL" id="BSXS01004694">
    <property type="protein sequence ID" value="GME83346.1"/>
    <property type="molecule type" value="Genomic_DNA"/>
</dbReference>
<proteinExistence type="predicted"/>
<sequence>MQHVPRLQQILVKLARNKLSPKNFPVLKQQAMNGGFENSDRVPPQEIVIFFVGGVTYEEARLVSLLNKANPGLKCVIGGTSIINSDKFVENLNDVGSNWGGSTINRI</sequence>
<evidence type="ECO:0000313" key="2">
    <source>
        <dbReference type="Proteomes" id="UP001165064"/>
    </source>
</evidence>
<protein>
    <submittedName>
        <fullName evidence="1">Unnamed protein product</fullName>
    </submittedName>
</protein>
<accession>A0ACB5T7Y0</accession>